<comment type="caution">
    <text evidence="2">The sequence shown here is derived from an EMBL/GenBank/DDBJ whole genome shotgun (WGS) entry which is preliminary data.</text>
</comment>
<sequence length="37" mass="4487">MKTAMMQIQKNNFLNLVMYSFYISVIINIFIAEHYKE</sequence>
<reference evidence="2" key="1">
    <citation type="submission" date="2010-05" db="EMBL/GenBank/DDBJ databases">
        <title>The draft genome of Desulfonatronospira thiodismutans ASO3-1.</title>
        <authorList>
            <consortium name="US DOE Joint Genome Institute (JGI-PGF)"/>
            <person name="Lucas S."/>
            <person name="Copeland A."/>
            <person name="Lapidus A."/>
            <person name="Cheng J.-F."/>
            <person name="Bruce D."/>
            <person name="Goodwin L."/>
            <person name="Pitluck S."/>
            <person name="Chertkov O."/>
            <person name="Brettin T."/>
            <person name="Detter J.C."/>
            <person name="Han C."/>
            <person name="Land M.L."/>
            <person name="Hauser L."/>
            <person name="Kyrpides N."/>
            <person name="Mikhailova N."/>
            <person name="Muyzer G."/>
            <person name="Woyke T."/>
        </authorList>
    </citation>
    <scope>NUCLEOTIDE SEQUENCE [LARGE SCALE GENOMIC DNA]</scope>
    <source>
        <strain evidence="2">ASO3-1</strain>
    </source>
</reference>
<protein>
    <submittedName>
        <fullName evidence="2">Uncharacterized protein</fullName>
    </submittedName>
</protein>
<organism evidence="2 3">
    <name type="scientific">Desulfonatronospira thiodismutans ASO3-1</name>
    <dbReference type="NCBI Taxonomy" id="555779"/>
    <lineage>
        <taxon>Bacteria</taxon>
        <taxon>Pseudomonadati</taxon>
        <taxon>Thermodesulfobacteriota</taxon>
        <taxon>Desulfovibrionia</taxon>
        <taxon>Desulfovibrionales</taxon>
        <taxon>Desulfonatronovibrionaceae</taxon>
        <taxon>Desulfonatronospira</taxon>
    </lineage>
</organism>
<dbReference type="AlphaFoldDB" id="D6SKV4"/>
<accession>D6SKV4</accession>
<evidence type="ECO:0000256" key="1">
    <source>
        <dbReference type="SAM" id="Phobius"/>
    </source>
</evidence>
<gene>
    <name evidence="2" type="ORF">Dthio_PD2730</name>
</gene>
<keyword evidence="3" id="KW-1185">Reference proteome</keyword>
<name>D6SKV4_9BACT</name>
<evidence type="ECO:0000313" key="3">
    <source>
        <dbReference type="Proteomes" id="UP000005496"/>
    </source>
</evidence>
<dbReference type="EMBL" id="ACJN02000001">
    <property type="protein sequence ID" value="EFI35315.1"/>
    <property type="molecule type" value="Genomic_DNA"/>
</dbReference>
<feature type="transmembrane region" description="Helical" evidence="1">
    <location>
        <begin position="12"/>
        <end position="31"/>
    </location>
</feature>
<keyword evidence="1" id="KW-1133">Transmembrane helix</keyword>
<dbReference type="Proteomes" id="UP000005496">
    <property type="component" value="Unassembled WGS sequence"/>
</dbReference>
<evidence type="ECO:0000313" key="2">
    <source>
        <dbReference type="EMBL" id="EFI35315.1"/>
    </source>
</evidence>
<proteinExistence type="predicted"/>
<keyword evidence="1" id="KW-0472">Membrane</keyword>
<keyword evidence="1" id="KW-0812">Transmembrane</keyword>